<dbReference type="OrthoDB" id="2339813at2"/>
<sequence>MSAEPLKIDGFSPAELYVLGTAVNIIDLFGLPESQQLGMLDDEIFIKAKRSLQEKGLLTDSGALTDAAGLLIEMLEVYAQSPAYVRINQQMVAFRKEESKDLIVLTEQQKWQSYRLEVLPKSLFIVQLIQAHPLLNRQPTEAEHKFLLQRLTDEEEKKWEAVRVDQTDLLALEWMPREDAGYLRPYSYSFYIPIEDELYRTDIRSQQTRKASLYYLYKELFNGLHIPYGQEAHAG</sequence>
<proteinExistence type="predicted"/>
<accession>A0A4Z0GST4</accession>
<name>A0A4Z0GST4_9BACL</name>
<evidence type="ECO:0000313" key="2">
    <source>
        <dbReference type="Proteomes" id="UP000298347"/>
    </source>
</evidence>
<comment type="caution">
    <text evidence="1">The sequence shown here is derived from an EMBL/GenBank/DDBJ whole genome shotgun (WGS) entry which is preliminary data.</text>
</comment>
<dbReference type="InterPro" id="IPR031682">
    <property type="entry name" value="EsaE"/>
</dbReference>
<dbReference type="EMBL" id="SRJD01000002">
    <property type="protein sequence ID" value="TGA99997.1"/>
    <property type="molecule type" value="Genomic_DNA"/>
</dbReference>
<reference evidence="1 2" key="1">
    <citation type="journal article" date="2015" name="Int. J. Syst. Evol. Microbiol.">
        <title>Sporolactobacillus shoreae sp. nov. and Sporolactobacillus spathodeae sp. nov., two spore-forming lactic acid bacteria isolated from tree barks in Thailand.</title>
        <authorList>
            <person name="Thamacharoensuk T."/>
            <person name="Kitahara M."/>
            <person name="Ohkuma M."/>
            <person name="Thongchul N."/>
            <person name="Tanasupawat S."/>
        </authorList>
    </citation>
    <scope>NUCLEOTIDE SEQUENCE [LARGE SCALE GENOMIC DNA]</scope>
    <source>
        <strain evidence="1 2">BK92</strain>
    </source>
</reference>
<organism evidence="1 2">
    <name type="scientific">Sporolactobacillus shoreae</name>
    <dbReference type="NCBI Taxonomy" id="1465501"/>
    <lineage>
        <taxon>Bacteria</taxon>
        <taxon>Bacillati</taxon>
        <taxon>Bacillota</taxon>
        <taxon>Bacilli</taxon>
        <taxon>Bacillales</taxon>
        <taxon>Sporolactobacillaceae</taxon>
        <taxon>Sporolactobacillus</taxon>
    </lineage>
</organism>
<dbReference type="AlphaFoldDB" id="A0A4Z0GST4"/>
<protein>
    <submittedName>
        <fullName evidence="1">DUF5081 family protein</fullName>
    </submittedName>
</protein>
<gene>
    <name evidence="1" type="ORF">E4665_03345</name>
</gene>
<keyword evidence="2" id="KW-1185">Reference proteome</keyword>
<dbReference type="Pfam" id="PF16887">
    <property type="entry name" value="DUF5081"/>
    <property type="match status" value="1"/>
</dbReference>
<dbReference type="RefSeq" id="WP_135347392.1">
    <property type="nucleotide sequence ID" value="NZ_SRJD01000002.1"/>
</dbReference>
<evidence type="ECO:0000313" key="1">
    <source>
        <dbReference type="EMBL" id="TGA99997.1"/>
    </source>
</evidence>
<dbReference type="Proteomes" id="UP000298347">
    <property type="component" value="Unassembled WGS sequence"/>
</dbReference>